<evidence type="ECO:0000313" key="1">
    <source>
        <dbReference type="EMBL" id="GME84575.1"/>
    </source>
</evidence>
<accession>A0ACB5TAX9</accession>
<gene>
    <name evidence="1" type="ORF">Amon02_000693700</name>
</gene>
<evidence type="ECO:0000313" key="2">
    <source>
        <dbReference type="Proteomes" id="UP001165064"/>
    </source>
</evidence>
<sequence length="580" mass="66541">MSIMDFKIKERTNVVVRKASRTQYYGPLSLAAHACNSSSPSGSQIFIKFLRKERVAFKQLHKKQQITSLNPLETQTYPNDVLNEEIEQFFFPQFDAIFERLSFFDDQLNNFLYGGMFDMHEIYQTILSLFPETKTGRSFMRPKKCYIYSYVACAVAILQTVHLFSHYDTGYSFMFPVTVKDLQYLDDFAIRMLNTSRFQEKLNVFSLMALILIKDNIFRFGNTTTGDDSESYSKLQTQVTMALQLGLHRDPSSIDRYVSKCGLTTNTSNNLLSTNCVRKIWWYLRSQDGIYSANLGVPLLINDDYCDMSSLFCENSECNEICNQFTDLIRDVADTMNSLRATSLNEYKALMTNLLDVCYRIGTFQELFVSKPGIDMKFVAKRVLMKLQILRVILMYGCFLKSTLGKLNLFPLKSLTAENVYLLKRHAKFYDFFCLKACYIIMCMLRNICDPQGSFKDHHSSYLLFFKSEISYLLFSIIFTLAVHGLKGYDLSSHIVSLSTSARCSNEQPIGLNNIDGTSLELSLLQDPSTVNQDSYYADVAQFSSAKQISSSFVELYRYLTNIPGLSDNYGLFSACKLMQ</sequence>
<proteinExistence type="predicted"/>
<keyword evidence="2" id="KW-1185">Reference proteome</keyword>
<comment type="caution">
    <text evidence="1">The sequence shown here is derived from an EMBL/GenBank/DDBJ whole genome shotgun (WGS) entry which is preliminary data.</text>
</comment>
<dbReference type="EMBL" id="BSXS01005591">
    <property type="protein sequence ID" value="GME84575.1"/>
    <property type="molecule type" value="Genomic_DNA"/>
</dbReference>
<dbReference type="Proteomes" id="UP001165064">
    <property type="component" value="Unassembled WGS sequence"/>
</dbReference>
<reference evidence="1" key="1">
    <citation type="submission" date="2023-04" db="EMBL/GenBank/DDBJ databases">
        <title>Ambrosiozyma monospora NBRC 10751.</title>
        <authorList>
            <person name="Ichikawa N."/>
            <person name="Sato H."/>
            <person name="Tonouchi N."/>
        </authorList>
    </citation>
    <scope>NUCLEOTIDE SEQUENCE</scope>
    <source>
        <strain evidence="1">NBRC 10751</strain>
    </source>
</reference>
<name>A0ACB5TAX9_AMBMO</name>
<organism evidence="1 2">
    <name type="scientific">Ambrosiozyma monospora</name>
    <name type="common">Yeast</name>
    <name type="synonym">Endomycopsis monosporus</name>
    <dbReference type="NCBI Taxonomy" id="43982"/>
    <lineage>
        <taxon>Eukaryota</taxon>
        <taxon>Fungi</taxon>
        <taxon>Dikarya</taxon>
        <taxon>Ascomycota</taxon>
        <taxon>Saccharomycotina</taxon>
        <taxon>Pichiomycetes</taxon>
        <taxon>Pichiales</taxon>
        <taxon>Pichiaceae</taxon>
        <taxon>Ambrosiozyma</taxon>
    </lineage>
</organism>
<protein>
    <submittedName>
        <fullName evidence="1">Unnamed protein product</fullName>
    </submittedName>
</protein>